<protein>
    <recommendedName>
        <fullName evidence="2">Anti-sigma factor antagonist</fullName>
    </recommendedName>
</protein>
<dbReference type="CDD" id="cd07043">
    <property type="entry name" value="STAS_anti-anti-sigma_factors"/>
    <property type="match status" value="1"/>
</dbReference>
<dbReference type="InterPro" id="IPR003658">
    <property type="entry name" value="Anti-sigma_ant"/>
</dbReference>
<evidence type="ECO:0000256" key="1">
    <source>
        <dbReference type="ARBA" id="ARBA00009013"/>
    </source>
</evidence>
<sequence length="100" mass="11129">MKTTITNEQGKTTVTVEGRIDTLTSPEFLKETEPLTTSENPDITIDCKNLQYISSAGLRALLILQKNVKVNNGTLILTNVIPAIKEIFKMTGFEKIFTIK</sequence>
<feature type="domain" description="STAS" evidence="3">
    <location>
        <begin position="1"/>
        <end position="100"/>
    </location>
</feature>
<dbReference type="InterPro" id="IPR002645">
    <property type="entry name" value="STAS_dom"/>
</dbReference>
<reference evidence="4" key="2">
    <citation type="journal article" date="2021" name="PeerJ">
        <title>Extensive microbial diversity within the chicken gut microbiome revealed by metagenomics and culture.</title>
        <authorList>
            <person name="Gilroy R."/>
            <person name="Ravi A."/>
            <person name="Getino M."/>
            <person name="Pursley I."/>
            <person name="Horton D.L."/>
            <person name="Alikhan N.F."/>
            <person name="Baker D."/>
            <person name="Gharbi K."/>
            <person name="Hall N."/>
            <person name="Watson M."/>
            <person name="Adriaenssens E.M."/>
            <person name="Foster-Nyarko E."/>
            <person name="Jarju S."/>
            <person name="Secka A."/>
            <person name="Antonio M."/>
            <person name="Oren A."/>
            <person name="Chaudhuri R.R."/>
            <person name="La Ragione R."/>
            <person name="Hildebrand F."/>
            <person name="Pallen M.J."/>
        </authorList>
    </citation>
    <scope>NUCLEOTIDE SEQUENCE</scope>
    <source>
        <strain evidence="4">G3-4614</strain>
    </source>
</reference>
<dbReference type="Gene3D" id="3.30.750.24">
    <property type="entry name" value="STAS domain"/>
    <property type="match status" value="1"/>
</dbReference>
<dbReference type="Pfam" id="PF01740">
    <property type="entry name" value="STAS"/>
    <property type="match status" value="1"/>
</dbReference>
<dbReference type="EMBL" id="JADIMW010000052">
    <property type="protein sequence ID" value="MBO8438215.1"/>
    <property type="molecule type" value="Genomic_DNA"/>
</dbReference>
<evidence type="ECO:0000256" key="2">
    <source>
        <dbReference type="RuleBase" id="RU003749"/>
    </source>
</evidence>
<name>A0A9D9H3X0_9BACT</name>
<reference evidence="4" key="1">
    <citation type="submission" date="2020-10" db="EMBL/GenBank/DDBJ databases">
        <authorList>
            <person name="Gilroy R."/>
        </authorList>
    </citation>
    <scope>NUCLEOTIDE SEQUENCE</scope>
    <source>
        <strain evidence="4">G3-4614</strain>
    </source>
</reference>
<dbReference type="AlphaFoldDB" id="A0A9D9H3X0"/>
<evidence type="ECO:0000313" key="5">
    <source>
        <dbReference type="Proteomes" id="UP000823636"/>
    </source>
</evidence>
<proteinExistence type="inferred from homology"/>
<dbReference type="Proteomes" id="UP000823636">
    <property type="component" value="Unassembled WGS sequence"/>
</dbReference>
<dbReference type="PANTHER" id="PTHR33495">
    <property type="entry name" value="ANTI-SIGMA FACTOR ANTAGONIST TM_1081-RELATED-RELATED"/>
    <property type="match status" value="1"/>
</dbReference>
<organism evidence="4 5">
    <name type="scientific">Candidatus Caccoplasma merdipullorum</name>
    <dbReference type="NCBI Taxonomy" id="2840718"/>
    <lineage>
        <taxon>Bacteria</taxon>
        <taxon>Pseudomonadati</taxon>
        <taxon>Bacteroidota</taxon>
        <taxon>Bacteroidia</taxon>
        <taxon>Bacteroidales</taxon>
        <taxon>Bacteroidaceae</taxon>
        <taxon>Bacteroidaceae incertae sedis</taxon>
        <taxon>Candidatus Caccoplasma</taxon>
    </lineage>
</organism>
<accession>A0A9D9H3X0</accession>
<comment type="caution">
    <text evidence="4">The sequence shown here is derived from an EMBL/GenBank/DDBJ whole genome shotgun (WGS) entry which is preliminary data.</text>
</comment>
<evidence type="ECO:0000259" key="3">
    <source>
        <dbReference type="PROSITE" id="PS50801"/>
    </source>
</evidence>
<dbReference type="PROSITE" id="PS50801">
    <property type="entry name" value="STAS"/>
    <property type="match status" value="1"/>
</dbReference>
<dbReference type="NCBIfam" id="TIGR00377">
    <property type="entry name" value="ant_ant_sig"/>
    <property type="match status" value="1"/>
</dbReference>
<dbReference type="InterPro" id="IPR036513">
    <property type="entry name" value="STAS_dom_sf"/>
</dbReference>
<dbReference type="SUPFAM" id="SSF52091">
    <property type="entry name" value="SpoIIaa-like"/>
    <property type="match status" value="1"/>
</dbReference>
<comment type="similarity">
    <text evidence="1 2">Belongs to the anti-sigma-factor antagonist family.</text>
</comment>
<dbReference type="GO" id="GO:0043856">
    <property type="term" value="F:anti-sigma factor antagonist activity"/>
    <property type="evidence" value="ECO:0007669"/>
    <property type="project" value="InterPro"/>
</dbReference>
<gene>
    <name evidence="4" type="ORF">IAC54_04870</name>
</gene>
<evidence type="ECO:0000313" key="4">
    <source>
        <dbReference type="EMBL" id="MBO8438215.1"/>
    </source>
</evidence>